<feature type="compositionally biased region" description="Pro residues" evidence="1">
    <location>
        <begin position="255"/>
        <end position="271"/>
    </location>
</feature>
<accession>A0A2G8S0M7</accession>
<dbReference type="EMBL" id="AYKW01000034">
    <property type="protein sequence ID" value="PIL27321.1"/>
    <property type="molecule type" value="Genomic_DNA"/>
</dbReference>
<evidence type="ECO:0000313" key="2">
    <source>
        <dbReference type="EMBL" id="PIL27321.1"/>
    </source>
</evidence>
<evidence type="ECO:0000256" key="1">
    <source>
        <dbReference type="SAM" id="MobiDB-lite"/>
    </source>
</evidence>
<feature type="compositionally biased region" description="Pro residues" evidence="1">
    <location>
        <begin position="31"/>
        <end position="61"/>
    </location>
</feature>
<feature type="compositionally biased region" description="Low complexity" evidence="1">
    <location>
        <begin position="62"/>
        <end position="78"/>
    </location>
</feature>
<dbReference type="Proteomes" id="UP000230002">
    <property type="component" value="Unassembled WGS sequence"/>
</dbReference>
<proteinExistence type="predicted"/>
<dbReference type="OrthoDB" id="3038408at2759"/>
<gene>
    <name evidence="2" type="ORF">GSI_10468</name>
</gene>
<feature type="compositionally biased region" description="Polar residues" evidence="1">
    <location>
        <begin position="307"/>
        <end position="317"/>
    </location>
</feature>
<feature type="region of interest" description="Disordered" evidence="1">
    <location>
        <begin position="209"/>
        <end position="358"/>
    </location>
</feature>
<keyword evidence="3" id="KW-1185">Reference proteome</keyword>
<feature type="compositionally biased region" description="Pro residues" evidence="1">
    <location>
        <begin position="79"/>
        <end position="88"/>
    </location>
</feature>
<comment type="caution">
    <text evidence="2">The sequence shown here is derived from an EMBL/GenBank/DDBJ whole genome shotgun (WGS) entry which is preliminary data.</text>
</comment>
<dbReference type="AlphaFoldDB" id="A0A2G8S0M7"/>
<feature type="region of interest" description="Disordered" evidence="1">
    <location>
        <begin position="1"/>
        <end position="109"/>
    </location>
</feature>
<reference evidence="2 3" key="1">
    <citation type="journal article" date="2015" name="Sci. Rep.">
        <title>Chromosome-level genome map provides insights into diverse defense mechanisms in the medicinal fungus Ganoderma sinense.</title>
        <authorList>
            <person name="Zhu Y."/>
            <person name="Xu J."/>
            <person name="Sun C."/>
            <person name="Zhou S."/>
            <person name="Xu H."/>
            <person name="Nelson D.R."/>
            <person name="Qian J."/>
            <person name="Song J."/>
            <person name="Luo H."/>
            <person name="Xiang L."/>
            <person name="Li Y."/>
            <person name="Xu Z."/>
            <person name="Ji A."/>
            <person name="Wang L."/>
            <person name="Lu S."/>
            <person name="Hayward A."/>
            <person name="Sun W."/>
            <person name="Li X."/>
            <person name="Schwartz D.C."/>
            <person name="Wang Y."/>
            <person name="Chen S."/>
        </authorList>
    </citation>
    <scope>NUCLEOTIDE SEQUENCE [LARGE SCALE GENOMIC DNA]</scope>
    <source>
        <strain evidence="2 3">ZZ0214-1</strain>
    </source>
</reference>
<protein>
    <submittedName>
        <fullName evidence="2">Uncharacterized protein</fullName>
    </submittedName>
</protein>
<feature type="region of interest" description="Disordered" evidence="1">
    <location>
        <begin position="461"/>
        <end position="507"/>
    </location>
</feature>
<feature type="compositionally biased region" description="Polar residues" evidence="1">
    <location>
        <begin position="494"/>
        <end position="507"/>
    </location>
</feature>
<organism evidence="2 3">
    <name type="scientific">Ganoderma sinense ZZ0214-1</name>
    <dbReference type="NCBI Taxonomy" id="1077348"/>
    <lineage>
        <taxon>Eukaryota</taxon>
        <taxon>Fungi</taxon>
        <taxon>Dikarya</taxon>
        <taxon>Basidiomycota</taxon>
        <taxon>Agaricomycotina</taxon>
        <taxon>Agaricomycetes</taxon>
        <taxon>Polyporales</taxon>
        <taxon>Polyporaceae</taxon>
        <taxon>Ganoderma</taxon>
    </lineage>
</organism>
<sequence>MNRRKKGGNNGLKPPAQPKPSPSLAAASAPAPAPAAPVPPRVSPPPKATTPPQNVPPPSKPAQPAVKVGPQPPKLSASPPKPPVPSVPPAKTAFPPSRSGPPPKRVITRSDRVRAVWTEFFQVWVASKQAEIGKELEQLLHAVESNPRVRGKALEDSKDKIVNSKRRDFAMSARAEWERRLEKEGLEAEDWMDIRPDEMATVEQVLSCDEGDFPPAASTIAPPHEQVAPTLSSKVAAEAPQPMASHPNPGRAAQPSPPTAPQKIPQAPPPVAAQKGKQTHGQPAWTAWGPGPRHVSVAEVPEEPPQRTASAWGTRQNAPIIEDIRVSPKASPAPQPPQASQSASRPAQSAPPAEPATTSLVPAHGLLVYPVPISLKMAPLDGAITSDPHFVHLVDNAYVNSIKEFHNKAADVDAALARELRKPMPSTEREWTLRAHMMTMEQIARTIVENRDTMIENERRKRGYAGDGHGSAPPRPPRPQRLRCLRSLPAHSPTMGSMSPRLSGSPR</sequence>
<dbReference type="STRING" id="1077348.A0A2G8S0M7"/>
<name>A0A2G8S0M7_9APHY</name>
<evidence type="ECO:0000313" key="3">
    <source>
        <dbReference type="Proteomes" id="UP000230002"/>
    </source>
</evidence>
<feature type="compositionally biased region" description="Low complexity" evidence="1">
    <location>
        <begin position="338"/>
        <end position="351"/>
    </location>
</feature>